<evidence type="ECO:0000313" key="2">
    <source>
        <dbReference type="Proteomes" id="UP000290809"/>
    </source>
</evidence>
<protein>
    <submittedName>
        <fullName evidence="1">Uncharacterized protein</fullName>
    </submittedName>
</protein>
<comment type="caution">
    <text evidence="1">The sequence shown here is derived from an EMBL/GenBank/DDBJ whole genome shotgun (WGS) entry which is preliminary data.</text>
</comment>
<dbReference type="STRING" id="6184.A0A430QUB2"/>
<accession>A0A430QUB2</accession>
<sequence length="64" mass="7444">MVSVKVRRSLTMRLSSLPRCAKTAKSCGLHQLEPDCPRFSMFKNRTARGWWPVTDEEDEKLSFK</sequence>
<keyword evidence="2" id="KW-1185">Reference proteome</keyword>
<organism evidence="1 2">
    <name type="scientific">Schistosoma bovis</name>
    <name type="common">Blood fluke</name>
    <dbReference type="NCBI Taxonomy" id="6184"/>
    <lineage>
        <taxon>Eukaryota</taxon>
        <taxon>Metazoa</taxon>
        <taxon>Spiralia</taxon>
        <taxon>Lophotrochozoa</taxon>
        <taxon>Platyhelminthes</taxon>
        <taxon>Trematoda</taxon>
        <taxon>Digenea</taxon>
        <taxon>Strigeidida</taxon>
        <taxon>Schistosomatoidea</taxon>
        <taxon>Schistosomatidae</taxon>
        <taxon>Schistosoma</taxon>
    </lineage>
</organism>
<gene>
    <name evidence="1" type="ORF">DC041_0006135</name>
</gene>
<evidence type="ECO:0000313" key="1">
    <source>
        <dbReference type="EMBL" id="RTG91268.1"/>
    </source>
</evidence>
<proteinExistence type="predicted"/>
<name>A0A430QUB2_SCHBO</name>
<reference evidence="1 2" key="1">
    <citation type="journal article" date="2019" name="PLoS Pathog.">
        <title>Genome sequence of the bovine parasite Schistosoma bovis Tanzania.</title>
        <authorList>
            <person name="Oey H."/>
            <person name="Zakrzewski M."/>
            <person name="Gobert G."/>
            <person name="Gravermann K."/>
            <person name="Stoye J."/>
            <person name="Jones M."/>
            <person name="Mcmanus D."/>
            <person name="Krause L."/>
        </authorList>
    </citation>
    <scope>NUCLEOTIDE SEQUENCE [LARGE SCALE GENOMIC DNA]</scope>
    <source>
        <strain evidence="1 2">TAN1997</strain>
    </source>
</reference>
<dbReference type="AlphaFoldDB" id="A0A430QUB2"/>
<dbReference type="Proteomes" id="UP000290809">
    <property type="component" value="Unassembled WGS sequence"/>
</dbReference>
<dbReference type="EMBL" id="QMKO01000341">
    <property type="protein sequence ID" value="RTG91268.1"/>
    <property type="molecule type" value="Genomic_DNA"/>
</dbReference>